<reference evidence="1" key="1">
    <citation type="submission" date="2022-10" db="EMBL/GenBank/DDBJ databases">
        <title>Genome Sequence of Xylaria curta.</title>
        <authorList>
            <person name="Buettner E."/>
        </authorList>
    </citation>
    <scope>NUCLEOTIDE SEQUENCE</scope>
    <source>
        <strain evidence="1">Babe10</strain>
    </source>
</reference>
<protein>
    <submittedName>
        <fullName evidence="1">Uncharacterized protein</fullName>
    </submittedName>
</protein>
<keyword evidence="2" id="KW-1185">Reference proteome</keyword>
<evidence type="ECO:0000313" key="2">
    <source>
        <dbReference type="Proteomes" id="UP001143856"/>
    </source>
</evidence>
<name>A0ACC1P3H7_9PEZI</name>
<evidence type="ECO:0000313" key="1">
    <source>
        <dbReference type="EMBL" id="KAJ2985871.1"/>
    </source>
</evidence>
<dbReference type="Proteomes" id="UP001143856">
    <property type="component" value="Unassembled WGS sequence"/>
</dbReference>
<organism evidence="1 2">
    <name type="scientific">Xylaria curta</name>
    <dbReference type="NCBI Taxonomy" id="42375"/>
    <lineage>
        <taxon>Eukaryota</taxon>
        <taxon>Fungi</taxon>
        <taxon>Dikarya</taxon>
        <taxon>Ascomycota</taxon>
        <taxon>Pezizomycotina</taxon>
        <taxon>Sordariomycetes</taxon>
        <taxon>Xylariomycetidae</taxon>
        <taxon>Xylariales</taxon>
        <taxon>Xylariaceae</taxon>
        <taxon>Xylaria</taxon>
    </lineage>
</organism>
<proteinExistence type="predicted"/>
<dbReference type="EMBL" id="JAPDGR010001035">
    <property type="protein sequence ID" value="KAJ2985871.1"/>
    <property type="molecule type" value="Genomic_DNA"/>
</dbReference>
<gene>
    <name evidence="1" type="ORF">NUW58_g5305</name>
</gene>
<comment type="caution">
    <text evidence="1">The sequence shown here is derived from an EMBL/GenBank/DDBJ whole genome shotgun (WGS) entry which is preliminary data.</text>
</comment>
<sequence length="162" mass="18143">MPADGVSIFLHLLPIMSSTSSLWYAWDQYEQMTLFRTPELKSLSNQLLPKYFTSFFNRGAPRVIGLLTITASSCGAILRYSSAARMQEKGAFPWYIAGLSLAISHLAWAPAVFPSVKAIEKDAKEKNVAQLETWLRLHVWRSLTVDIGAWICCIVATVKFLS</sequence>
<accession>A0ACC1P3H7</accession>